<dbReference type="SMART" id="SM00320">
    <property type="entry name" value="WD40"/>
    <property type="match status" value="9"/>
</dbReference>
<dbReference type="SUPFAM" id="SSF82171">
    <property type="entry name" value="DPP6 N-terminal domain-like"/>
    <property type="match status" value="1"/>
</dbReference>
<feature type="repeat" description="WD" evidence="3">
    <location>
        <begin position="154"/>
        <end position="195"/>
    </location>
</feature>
<feature type="repeat" description="WD" evidence="3">
    <location>
        <begin position="373"/>
        <end position="414"/>
    </location>
</feature>
<dbReference type="PANTHER" id="PTHR44129">
    <property type="entry name" value="WD REPEAT-CONTAINING PROTEIN POP1"/>
    <property type="match status" value="1"/>
</dbReference>
<accession>A0A0K6G355</accession>
<dbReference type="Gene3D" id="2.130.10.10">
    <property type="entry name" value="YVTN repeat-like/Quinoprotein amine dehydrogenase"/>
    <property type="match status" value="4"/>
</dbReference>
<feature type="repeat" description="WD" evidence="3">
    <location>
        <begin position="67"/>
        <end position="102"/>
    </location>
</feature>
<dbReference type="PROSITE" id="PS50294">
    <property type="entry name" value="WD_REPEATS_REGION"/>
    <property type="match status" value="8"/>
</dbReference>
<dbReference type="Proteomes" id="UP000044841">
    <property type="component" value="Unassembled WGS sequence"/>
</dbReference>
<feature type="repeat" description="WD" evidence="3">
    <location>
        <begin position="108"/>
        <end position="142"/>
    </location>
</feature>
<keyword evidence="5" id="KW-1185">Reference proteome</keyword>
<dbReference type="InterPro" id="IPR001680">
    <property type="entry name" value="WD40_rpt"/>
</dbReference>
<dbReference type="InterPro" id="IPR020472">
    <property type="entry name" value="WD40_PAC1"/>
</dbReference>
<evidence type="ECO:0000313" key="4">
    <source>
        <dbReference type="EMBL" id="CUA72682.1"/>
    </source>
</evidence>
<dbReference type="InterPro" id="IPR050349">
    <property type="entry name" value="WD_LIS1/nudF_dynein_reg"/>
</dbReference>
<feature type="repeat" description="WD" evidence="3">
    <location>
        <begin position="287"/>
        <end position="328"/>
    </location>
</feature>
<sequence>MIAAGFGSILHLYDVASSQMIGELQGHNRAIRSLAFLPNGKRLVSGSDDFTVCIWDTNNLQIVSGPFTEHTDSVSALKASPGGRFLVSAGLDDTVRIWNTETWQSRILFRNTGVVRSIVFSPDGSRLLSGSADGNVRIWEVEGFSDEHAMTNQLEGHDKWVRSAAFSACGTYLISGSDDKTVCIWDLQSKKLVRGPLKHNREVLIVGASPNNERIFSVSQDRFVHVWSKQAGELEYTIGPIETDDQDDISYDKFRPVAFICDGRRVVCGSKSGKIYMQDGSEPTRSLTGHDGAVYSIAFSPDGRLLASGSTNGSLIIWDISTGEMLLSPLKGHYGRVNCITFSPDGTQIASGSEDRTIRLWSSLTGTPVGNPLRGHDDMISSVAFSPGGSHLVSGSEDKTVRIWDVTSGQSIALFQGHTDVVLSVAFSPEGTQVVSGSADTTIRLWNAPVQCLKASQERLKNPEEDDRSLEWDMDKDGWVCDTQGRLLLWVPPDLRSNLLRRHNSGLISRQGCIELDLFKASMGDRWQMCYQPL</sequence>
<dbReference type="Pfam" id="PF00400">
    <property type="entry name" value="WD40"/>
    <property type="match status" value="8"/>
</dbReference>
<name>A0A0K6G355_9AGAM</name>
<evidence type="ECO:0000256" key="3">
    <source>
        <dbReference type="PROSITE-ProRule" id="PRU00221"/>
    </source>
</evidence>
<evidence type="ECO:0000256" key="1">
    <source>
        <dbReference type="ARBA" id="ARBA00022574"/>
    </source>
</evidence>
<dbReference type="InterPro" id="IPR036322">
    <property type="entry name" value="WD40_repeat_dom_sf"/>
</dbReference>
<keyword evidence="1 3" id="KW-0853">WD repeat</keyword>
<dbReference type="SUPFAM" id="SSF50978">
    <property type="entry name" value="WD40 repeat-like"/>
    <property type="match status" value="2"/>
</dbReference>
<keyword evidence="2" id="KW-0677">Repeat</keyword>
<dbReference type="AlphaFoldDB" id="A0A0K6G355"/>
<dbReference type="EMBL" id="CYGV01001302">
    <property type="protein sequence ID" value="CUA72682.1"/>
    <property type="molecule type" value="Genomic_DNA"/>
</dbReference>
<evidence type="ECO:0000313" key="5">
    <source>
        <dbReference type="Proteomes" id="UP000044841"/>
    </source>
</evidence>
<feature type="repeat" description="WD" evidence="3">
    <location>
        <begin position="196"/>
        <end position="237"/>
    </location>
</feature>
<gene>
    <name evidence="4" type="ORF">RSOLAG22IIIB_10212</name>
</gene>
<dbReference type="InterPro" id="IPR019775">
    <property type="entry name" value="WD40_repeat_CS"/>
</dbReference>
<proteinExistence type="predicted"/>
<organism evidence="4 5">
    <name type="scientific">Rhizoctonia solani</name>
    <dbReference type="NCBI Taxonomy" id="456999"/>
    <lineage>
        <taxon>Eukaryota</taxon>
        <taxon>Fungi</taxon>
        <taxon>Dikarya</taxon>
        <taxon>Basidiomycota</taxon>
        <taxon>Agaricomycotina</taxon>
        <taxon>Agaricomycetes</taxon>
        <taxon>Cantharellales</taxon>
        <taxon>Ceratobasidiaceae</taxon>
        <taxon>Rhizoctonia</taxon>
    </lineage>
</organism>
<protein>
    <submittedName>
        <fullName evidence="4">Putative WD repeat-containing protein alr3466 [Nostoc sp, PCC 7120]</fullName>
    </submittedName>
</protein>
<dbReference type="PROSITE" id="PS00678">
    <property type="entry name" value="WD_REPEATS_1"/>
    <property type="match status" value="6"/>
</dbReference>
<reference evidence="4 5" key="1">
    <citation type="submission" date="2015-07" db="EMBL/GenBank/DDBJ databases">
        <authorList>
            <person name="Noorani M."/>
        </authorList>
    </citation>
    <scope>NUCLEOTIDE SEQUENCE [LARGE SCALE GENOMIC DNA]</scope>
    <source>
        <strain evidence="4">BBA 69670</strain>
    </source>
</reference>
<dbReference type="CDD" id="cd00200">
    <property type="entry name" value="WD40"/>
    <property type="match status" value="1"/>
</dbReference>
<feature type="repeat" description="WD" evidence="3">
    <location>
        <begin position="330"/>
        <end position="371"/>
    </location>
</feature>
<dbReference type="PROSITE" id="PS50082">
    <property type="entry name" value="WD_REPEATS_2"/>
    <property type="match status" value="9"/>
</dbReference>
<feature type="repeat" description="WD" evidence="3">
    <location>
        <begin position="415"/>
        <end position="447"/>
    </location>
</feature>
<evidence type="ECO:0000256" key="2">
    <source>
        <dbReference type="ARBA" id="ARBA00022737"/>
    </source>
</evidence>
<dbReference type="InterPro" id="IPR015943">
    <property type="entry name" value="WD40/YVTN_repeat-like_dom_sf"/>
</dbReference>
<feature type="repeat" description="WD" evidence="3">
    <location>
        <begin position="24"/>
        <end position="65"/>
    </location>
</feature>
<dbReference type="PRINTS" id="PR00320">
    <property type="entry name" value="GPROTEINBRPT"/>
</dbReference>